<dbReference type="OrthoDB" id="6260471at2"/>
<gene>
    <name evidence="2" type="ORF">FCL42_10940</name>
</gene>
<reference evidence="2 3" key="1">
    <citation type="submission" date="2019-04" db="EMBL/GenBank/DDBJ databases">
        <authorList>
            <person name="Hwang J.C."/>
        </authorList>
    </citation>
    <scope>NUCLEOTIDE SEQUENCE [LARGE SCALE GENOMIC DNA]</scope>
    <source>
        <strain evidence="2 3">IMCC35002</strain>
    </source>
</reference>
<dbReference type="EMBL" id="SWCJ01000007">
    <property type="protein sequence ID" value="TKB54661.1"/>
    <property type="molecule type" value="Genomic_DNA"/>
</dbReference>
<feature type="signal peptide" evidence="1">
    <location>
        <begin position="1"/>
        <end position="21"/>
    </location>
</feature>
<dbReference type="AlphaFoldDB" id="A0A4U1BMR4"/>
<keyword evidence="1" id="KW-0732">Signal</keyword>
<sequence>MFRSLMSAAIVAAALTGCASAPTSLILAPDAPLITSSVQQGSLQLTSVDRRSEQYVVKVRNGDGAAELLSPSQAPRQLLDQGVRKGFSQLGYQLDPASNTQMTLVLDKAVLEIDQGTFSHDAKGLFEATVKINTKVQTLTKTFTVTSAFSGPMKPDLARIEREVNDRLSQLMTNIVNDEELQQFIR</sequence>
<feature type="chain" id="PRO_5020273719" description="Lipoprotein" evidence="1">
    <location>
        <begin position="22"/>
        <end position="186"/>
    </location>
</feature>
<comment type="caution">
    <text evidence="2">The sequence shown here is derived from an EMBL/GenBank/DDBJ whole genome shotgun (WGS) entry which is preliminary data.</text>
</comment>
<name>A0A4U1BMR4_9GAMM</name>
<protein>
    <recommendedName>
        <fullName evidence="4">Lipoprotein</fullName>
    </recommendedName>
</protein>
<dbReference type="InterPro" id="IPR005619">
    <property type="entry name" value="Uncharacterised_YajG"/>
</dbReference>
<dbReference type="Proteomes" id="UP000305675">
    <property type="component" value="Unassembled WGS sequence"/>
</dbReference>
<evidence type="ECO:0000313" key="2">
    <source>
        <dbReference type="EMBL" id="TKB54661.1"/>
    </source>
</evidence>
<accession>A0A4U1BMR4</accession>
<keyword evidence="3" id="KW-1185">Reference proteome</keyword>
<evidence type="ECO:0008006" key="4">
    <source>
        <dbReference type="Google" id="ProtNLM"/>
    </source>
</evidence>
<dbReference type="Pfam" id="PF03923">
    <property type="entry name" value="Lipoprotein_16"/>
    <property type="match status" value="1"/>
</dbReference>
<dbReference type="PROSITE" id="PS51257">
    <property type="entry name" value="PROKAR_LIPOPROTEIN"/>
    <property type="match status" value="1"/>
</dbReference>
<proteinExistence type="predicted"/>
<dbReference type="RefSeq" id="WP_136863461.1">
    <property type="nucleotide sequence ID" value="NZ_SWCJ01000007.1"/>
</dbReference>
<organism evidence="2 3">
    <name type="scientific">Ferrimonas aestuarii</name>
    <dbReference type="NCBI Taxonomy" id="2569539"/>
    <lineage>
        <taxon>Bacteria</taxon>
        <taxon>Pseudomonadati</taxon>
        <taxon>Pseudomonadota</taxon>
        <taxon>Gammaproteobacteria</taxon>
        <taxon>Alteromonadales</taxon>
        <taxon>Ferrimonadaceae</taxon>
        <taxon>Ferrimonas</taxon>
    </lineage>
</organism>
<evidence type="ECO:0000256" key="1">
    <source>
        <dbReference type="SAM" id="SignalP"/>
    </source>
</evidence>
<evidence type="ECO:0000313" key="3">
    <source>
        <dbReference type="Proteomes" id="UP000305675"/>
    </source>
</evidence>